<keyword evidence="7" id="KW-0863">Zinc-finger</keyword>
<keyword evidence="6 13" id="KW-0479">Metal-binding</keyword>
<dbReference type="InterPro" id="IPR036977">
    <property type="entry name" value="DNA_primase_Znf_CHC2"/>
</dbReference>
<evidence type="ECO:0000313" key="16">
    <source>
        <dbReference type="Proteomes" id="UP001172083"/>
    </source>
</evidence>
<evidence type="ECO:0000256" key="12">
    <source>
        <dbReference type="HAMAP-Rule" id="MF_00974"/>
    </source>
</evidence>
<dbReference type="InterPro" id="IPR006295">
    <property type="entry name" value="DNA_primase_DnaG"/>
</dbReference>
<dbReference type="InterPro" id="IPR002694">
    <property type="entry name" value="Znf_CHC2"/>
</dbReference>
<dbReference type="Gene3D" id="3.90.580.10">
    <property type="entry name" value="Zinc finger, CHC2-type domain"/>
    <property type="match status" value="1"/>
</dbReference>
<evidence type="ECO:0000256" key="11">
    <source>
        <dbReference type="ARBA" id="ARBA00023163"/>
    </source>
</evidence>
<evidence type="ECO:0000259" key="14">
    <source>
        <dbReference type="PROSITE" id="PS50880"/>
    </source>
</evidence>
<dbReference type="InterPro" id="IPR034151">
    <property type="entry name" value="TOPRIM_DnaG_bac"/>
</dbReference>
<gene>
    <name evidence="12 15" type="primary">dnaG</name>
    <name evidence="15" type="ORF">QQ020_03715</name>
</gene>
<comment type="subunit">
    <text evidence="12">Monomer. Interacts with DnaB.</text>
</comment>
<evidence type="ECO:0000256" key="7">
    <source>
        <dbReference type="ARBA" id="ARBA00022771"/>
    </source>
</evidence>
<dbReference type="CDD" id="cd03364">
    <property type="entry name" value="TOPRIM_DnaG_primases"/>
    <property type="match status" value="1"/>
</dbReference>
<keyword evidence="11 12" id="KW-0804">Transcription</keyword>
<evidence type="ECO:0000256" key="3">
    <source>
        <dbReference type="ARBA" id="ARBA00022679"/>
    </source>
</evidence>
<dbReference type="PANTHER" id="PTHR30313:SF2">
    <property type="entry name" value="DNA PRIMASE"/>
    <property type="match status" value="1"/>
</dbReference>
<dbReference type="HAMAP" id="MF_00974">
    <property type="entry name" value="DNA_primase_DnaG"/>
    <property type="match status" value="1"/>
</dbReference>
<dbReference type="InterPro" id="IPR019475">
    <property type="entry name" value="DNA_primase_DnaB-bd"/>
</dbReference>
<keyword evidence="5 12" id="KW-0235">DNA replication</keyword>
<evidence type="ECO:0000256" key="2">
    <source>
        <dbReference type="ARBA" id="ARBA00022515"/>
    </source>
</evidence>
<keyword evidence="16" id="KW-1185">Reference proteome</keyword>
<organism evidence="15 16">
    <name type="scientific">Agaribacillus aureus</name>
    <dbReference type="NCBI Taxonomy" id="3051825"/>
    <lineage>
        <taxon>Bacteria</taxon>
        <taxon>Pseudomonadati</taxon>
        <taxon>Bacteroidota</taxon>
        <taxon>Cytophagia</taxon>
        <taxon>Cytophagales</taxon>
        <taxon>Splendidivirgaceae</taxon>
        <taxon>Agaribacillus</taxon>
    </lineage>
</organism>
<comment type="cofactor">
    <cofactor evidence="13">
        <name>Zn(2+)</name>
        <dbReference type="ChEBI" id="CHEBI:29105"/>
    </cofactor>
    <text evidence="13">Binds 1 zinc ion per monomer.</text>
</comment>
<reference evidence="15" key="1">
    <citation type="submission" date="2023-06" db="EMBL/GenBank/DDBJ databases">
        <title>Genomic of Agaribacillus aureum.</title>
        <authorList>
            <person name="Wang G."/>
        </authorList>
    </citation>
    <scope>NUCLEOTIDE SEQUENCE</scope>
    <source>
        <strain evidence="15">BMA12</strain>
    </source>
</reference>
<comment type="similarity">
    <text evidence="12 13">Belongs to the DnaG primase family.</text>
</comment>
<dbReference type="EC" id="2.7.7.101" evidence="12"/>
<dbReference type="SMART" id="SM00400">
    <property type="entry name" value="ZnF_CHCC"/>
    <property type="match status" value="1"/>
</dbReference>
<evidence type="ECO:0000256" key="4">
    <source>
        <dbReference type="ARBA" id="ARBA00022695"/>
    </source>
</evidence>
<dbReference type="Pfam" id="PF10410">
    <property type="entry name" value="DnaB_bind"/>
    <property type="match status" value="1"/>
</dbReference>
<dbReference type="Proteomes" id="UP001172083">
    <property type="component" value="Unassembled WGS sequence"/>
</dbReference>
<dbReference type="PROSITE" id="PS50880">
    <property type="entry name" value="TOPRIM"/>
    <property type="match status" value="1"/>
</dbReference>
<keyword evidence="4 12" id="KW-0548">Nucleotidyltransferase</keyword>
<keyword evidence="8 13" id="KW-0862">Zinc</keyword>
<dbReference type="EMBL" id="JAUJEB010000001">
    <property type="protein sequence ID" value="MDN5211136.1"/>
    <property type="molecule type" value="Genomic_DNA"/>
</dbReference>
<evidence type="ECO:0000256" key="5">
    <source>
        <dbReference type="ARBA" id="ARBA00022705"/>
    </source>
</evidence>
<dbReference type="Pfam" id="PF13155">
    <property type="entry name" value="Toprim_2"/>
    <property type="match status" value="1"/>
</dbReference>
<dbReference type="SMART" id="SM00493">
    <property type="entry name" value="TOPRIM"/>
    <property type="match status" value="1"/>
</dbReference>
<dbReference type="SUPFAM" id="SSF57783">
    <property type="entry name" value="Zinc beta-ribbon"/>
    <property type="match status" value="1"/>
</dbReference>
<dbReference type="Gene3D" id="3.40.1360.10">
    <property type="match status" value="1"/>
</dbReference>
<evidence type="ECO:0000256" key="6">
    <source>
        <dbReference type="ARBA" id="ARBA00022723"/>
    </source>
</evidence>
<dbReference type="RefSeq" id="WP_346756471.1">
    <property type="nucleotide sequence ID" value="NZ_JAUJEB010000001.1"/>
</dbReference>
<comment type="caution">
    <text evidence="12">Lacks conserved residue(s) required for the propagation of feature annotation.</text>
</comment>
<dbReference type="InterPro" id="IPR013264">
    <property type="entry name" value="DNAG_N"/>
</dbReference>
<dbReference type="PANTHER" id="PTHR30313">
    <property type="entry name" value="DNA PRIMASE"/>
    <property type="match status" value="1"/>
</dbReference>
<sequence>MKIRQDIIDQIKGRIDIVEVLDDFLTLKRVGQSYRALSPFTDEKTPSFYVSPSKGIFKDFSSGKGGDAIAFIMELEGLSYLEAIKYLGKKYGIEIEEEAQTDEEIAQQNERESLYIALSFANEYYQNLLWHHTDGKAIGHSYFKERGFTDQIIKEFELGYSLDIWDGLMKEALDKGFKQEVLEKAGLIIAKEDKRYDRFRGRVIFPIHNITGKPIAFGARTLVSDKKQPKYINSPETEIYHKSKVLYGIHQAKQAIRQADNCFLVEGYTDVISMHMAGVKNVVASSGTSLTDEQIKLINRYTRNITVLFDGDAAGIRASIRGVDMILETGMNVKVVVFPDGEDPDSYARKSGSAQFQEYLQKESQDFIRFKISGYAKEGVGDPVKKAETIRNIVESISKIPDAIQRAVYIQESSKLLDIDESILIAEQNKILIKKHKEQRREKSSQQVEEEALLDKLAQADEEQAALAEVDALMWQEKESVRILLTYGTNEVEDDVKLSQYMLHELEEISFNTPIYSEILTTIKEHLKKGVWIDVDYFLNHGSEEVKQEVIDLTTEKFDISENWYEMYKIHVAREPEKIDDVAFTNIHRLKWRFIQKKIDSYLAQLKQESDPDKQISLQKIIKSYKTTEMEIASVLGNVVSR</sequence>
<keyword evidence="1 12" id="KW-0240">DNA-directed RNA polymerase</keyword>
<evidence type="ECO:0000256" key="1">
    <source>
        <dbReference type="ARBA" id="ARBA00022478"/>
    </source>
</evidence>
<dbReference type="InterPro" id="IPR037068">
    <property type="entry name" value="DNA_primase_core_N_sf"/>
</dbReference>
<comment type="function">
    <text evidence="12 13">RNA polymerase that catalyzes the synthesis of short RNA molecules used as primers for DNA polymerase during DNA replication.</text>
</comment>
<dbReference type="Gene3D" id="3.90.980.10">
    <property type="entry name" value="DNA primase, catalytic core, N-terminal domain"/>
    <property type="match status" value="1"/>
</dbReference>
<keyword evidence="2 12" id="KW-0639">Primosome</keyword>
<comment type="caution">
    <text evidence="15">The sequence shown here is derived from an EMBL/GenBank/DDBJ whole genome shotgun (WGS) entry which is preliminary data.</text>
</comment>
<dbReference type="InterPro" id="IPR006171">
    <property type="entry name" value="TOPRIM_dom"/>
</dbReference>
<dbReference type="Pfam" id="PF01807">
    <property type="entry name" value="Zn_ribbon_DnaG"/>
    <property type="match status" value="1"/>
</dbReference>
<dbReference type="SUPFAM" id="SSF56731">
    <property type="entry name" value="DNA primase core"/>
    <property type="match status" value="1"/>
</dbReference>
<keyword evidence="10 12" id="KW-0238">DNA-binding</keyword>
<evidence type="ECO:0000313" key="15">
    <source>
        <dbReference type="EMBL" id="MDN5211136.1"/>
    </source>
</evidence>
<dbReference type="Pfam" id="PF08275">
    <property type="entry name" value="DNAG_N"/>
    <property type="match status" value="1"/>
</dbReference>
<dbReference type="NCBIfam" id="TIGR01391">
    <property type="entry name" value="dnaG"/>
    <property type="match status" value="1"/>
</dbReference>
<keyword evidence="3 12" id="KW-0808">Transferase</keyword>
<evidence type="ECO:0000256" key="13">
    <source>
        <dbReference type="PIRNR" id="PIRNR002811"/>
    </source>
</evidence>
<dbReference type="InterPro" id="IPR050219">
    <property type="entry name" value="DnaG_primase"/>
</dbReference>
<name>A0ABT8L286_9BACT</name>
<accession>A0ABT8L286</accession>
<comment type="catalytic activity">
    <reaction evidence="12">
        <text>ssDNA + n NTP = ssDNA/pppN(pN)n-1 hybrid + (n-1) diphosphate.</text>
        <dbReference type="EC" id="2.7.7.101"/>
    </reaction>
</comment>
<evidence type="ECO:0000256" key="10">
    <source>
        <dbReference type="ARBA" id="ARBA00023125"/>
    </source>
</evidence>
<dbReference type="PIRSF" id="PIRSF002811">
    <property type="entry name" value="DnaG"/>
    <property type="match status" value="1"/>
</dbReference>
<feature type="domain" description="Toprim" evidence="14">
    <location>
        <begin position="260"/>
        <end position="341"/>
    </location>
</feature>
<keyword evidence="9" id="KW-0460">Magnesium</keyword>
<protein>
    <recommendedName>
        <fullName evidence="12 13">DNA primase</fullName>
        <ecNumber evidence="12">2.7.7.101</ecNumber>
    </recommendedName>
</protein>
<dbReference type="InterPro" id="IPR030846">
    <property type="entry name" value="DnaG_bac"/>
</dbReference>
<proteinExistence type="inferred from homology"/>
<evidence type="ECO:0000256" key="9">
    <source>
        <dbReference type="ARBA" id="ARBA00022842"/>
    </source>
</evidence>
<evidence type="ECO:0000256" key="8">
    <source>
        <dbReference type="ARBA" id="ARBA00022833"/>
    </source>
</evidence>